<comment type="caution">
    <text evidence="2">The sequence shown here is derived from an EMBL/GenBank/DDBJ whole genome shotgun (WGS) entry which is preliminary data.</text>
</comment>
<dbReference type="EMBL" id="CADEBD010000289">
    <property type="protein sequence ID" value="CAB3231834.1"/>
    <property type="molecule type" value="Genomic_DNA"/>
</dbReference>
<proteinExistence type="predicted"/>
<evidence type="ECO:0000313" key="2">
    <source>
        <dbReference type="EMBL" id="CAB3231834.1"/>
    </source>
</evidence>
<protein>
    <submittedName>
        <fullName evidence="2">Uncharacterized protein</fullName>
    </submittedName>
</protein>
<evidence type="ECO:0000256" key="1">
    <source>
        <dbReference type="SAM" id="MobiDB-lite"/>
    </source>
</evidence>
<evidence type="ECO:0000313" key="3">
    <source>
        <dbReference type="Proteomes" id="UP000494256"/>
    </source>
</evidence>
<gene>
    <name evidence="2" type="ORF">APLA_LOCUS5334</name>
</gene>
<dbReference type="OrthoDB" id="6133115at2759"/>
<sequence length="154" mass="17487">MGKGKGKGKGMGMGKGKGNDKAHTGRRVHKGKGNKGRKVRKVHMAHRGHKVHMAHMGHKDHTGRRGKVHKDRKGRKARKGRKDHKDHRGHKGKDSTARMVHTGIHMDIPPFSYYRHNFFANRRNLHCTVAPYVHQQTAQTGNLTRQALQRISKL</sequence>
<accession>A0A8S0ZKD0</accession>
<organism evidence="2 3">
    <name type="scientific">Arctia plantaginis</name>
    <name type="common">Wood tiger moth</name>
    <name type="synonym">Phalaena plantaginis</name>
    <dbReference type="NCBI Taxonomy" id="874455"/>
    <lineage>
        <taxon>Eukaryota</taxon>
        <taxon>Metazoa</taxon>
        <taxon>Ecdysozoa</taxon>
        <taxon>Arthropoda</taxon>
        <taxon>Hexapoda</taxon>
        <taxon>Insecta</taxon>
        <taxon>Pterygota</taxon>
        <taxon>Neoptera</taxon>
        <taxon>Endopterygota</taxon>
        <taxon>Lepidoptera</taxon>
        <taxon>Glossata</taxon>
        <taxon>Ditrysia</taxon>
        <taxon>Noctuoidea</taxon>
        <taxon>Erebidae</taxon>
        <taxon>Arctiinae</taxon>
        <taxon>Arctia</taxon>
    </lineage>
</organism>
<reference evidence="2 3" key="1">
    <citation type="submission" date="2020-04" db="EMBL/GenBank/DDBJ databases">
        <authorList>
            <person name="Wallbank WR R."/>
            <person name="Pardo Diaz C."/>
            <person name="Kozak K."/>
            <person name="Martin S."/>
            <person name="Jiggins C."/>
            <person name="Moest M."/>
            <person name="Warren A I."/>
            <person name="Byers J.R.P. K."/>
            <person name="Montejo-Kovacevich G."/>
            <person name="Yen C E."/>
        </authorList>
    </citation>
    <scope>NUCLEOTIDE SEQUENCE [LARGE SCALE GENOMIC DNA]</scope>
</reference>
<dbReference type="AlphaFoldDB" id="A0A8S0ZKD0"/>
<name>A0A8S0ZKD0_ARCPL</name>
<feature type="region of interest" description="Disordered" evidence="1">
    <location>
        <begin position="1"/>
        <end position="96"/>
    </location>
</feature>
<feature type="compositionally biased region" description="Basic residues" evidence="1">
    <location>
        <begin position="24"/>
        <end position="91"/>
    </location>
</feature>
<dbReference type="Proteomes" id="UP000494256">
    <property type="component" value="Unassembled WGS sequence"/>
</dbReference>